<dbReference type="CDD" id="cd02021">
    <property type="entry name" value="GntK"/>
    <property type="match status" value="1"/>
</dbReference>
<dbReference type="InterPro" id="IPR027417">
    <property type="entry name" value="P-loop_NTPase"/>
</dbReference>
<evidence type="ECO:0000256" key="5">
    <source>
        <dbReference type="ARBA" id="ARBA00022741"/>
    </source>
</evidence>
<evidence type="ECO:0000256" key="9">
    <source>
        <dbReference type="RuleBase" id="RU363066"/>
    </source>
</evidence>
<evidence type="ECO:0000256" key="8">
    <source>
        <dbReference type="ARBA" id="ARBA00048090"/>
    </source>
</evidence>
<name>A0ABU2MHS1_9ACTN</name>
<dbReference type="PANTHER" id="PTHR43442">
    <property type="entry name" value="GLUCONOKINASE-RELATED"/>
    <property type="match status" value="1"/>
</dbReference>
<comment type="pathway">
    <text evidence="1">Carbohydrate acid metabolism.</text>
</comment>
<evidence type="ECO:0000313" key="10">
    <source>
        <dbReference type="EMBL" id="MDT0332080.1"/>
    </source>
</evidence>
<keyword evidence="6 9" id="KW-0418">Kinase</keyword>
<keyword evidence="5 9" id="KW-0547">Nucleotide-binding</keyword>
<dbReference type="GO" id="GO:0046316">
    <property type="term" value="F:gluconokinase activity"/>
    <property type="evidence" value="ECO:0007669"/>
    <property type="project" value="UniProtKB-EC"/>
</dbReference>
<dbReference type="Pfam" id="PF13671">
    <property type="entry name" value="AAA_33"/>
    <property type="match status" value="1"/>
</dbReference>
<evidence type="ECO:0000256" key="2">
    <source>
        <dbReference type="ARBA" id="ARBA00008420"/>
    </source>
</evidence>
<keyword evidence="11" id="KW-1185">Reference proteome</keyword>
<accession>A0ABU2MHS1</accession>
<evidence type="ECO:0000256" key="1">
    <source>
        <dbReference type="ARBA" id="ARBA00004761"/>
    </source>
</evidence>
<proteinExistence type="inferred from homology"/>
<evidence type="ECO:0000256" key="3">
    <source>
        <dbReference type="ARBA" id="ARBA00012054"/>
    </source>
</evidence>
<evidence type="ECO:0000313" key="11">
    <source>
        <dbReference type="Proteomes" id="UP001183390"/>
    </source>
</evidence>
<evidence type="ECO:0000256" key="7">
    <source>
        <dbReference type="ARBA" id="ARBA00022840"/>
    </source>
</evidence>
<keyword evidence="7 9" id="KW-0067">ATP-binding</keyword>
<dbReference type="RefSeq" id="WP_311514516.1">
    <property type="nucleotide sequence ID" value="NZ_JAVREP010000035.1"/>
</dbReference>
<dbReference type="InterPro" id="IPR006001">
    <property type="entry name" value="Therm_gnt_kin"/>
</dbReference>
<comment type="catalytic activity">
    <reaction evidence="8 9">
        <text>D-gluconate + ATP = 6-phospho-D-gluconate + ADP + H(+)</text>
        <dbReference type="Rhea" id="RHEA:19433"/>
        <dbReference type="ChEBI" id="CHEBI:15378"/>
        <dbReference type="ChEBI" id="CHEBI:18391"/>
        <dbReference type="ChEBI" id="CHEBI:30616"/>
        <dbReference type="ChEBI" id="CHEBI:58759"/>
        <dbReference type="ChEBI" id="CHEBI:456216"/>
        <dbReference type="EC" id="2.7.1.12"/>
    </reaction>
</comment>
<gene>
    <name evidence="10" type="ORF">RM479_27030</name>
</gene>
<protein>
    <recommendedName>
        <fullName evidence="3 9">Gluconokinase</fullName>
        <ecNumber evidence="3 9">2.7.1.12</ecNumber>
    </recommendedName>
</protein>
<keyword evidence="4 9" id="KW-0808">Transferase</keyword>
<dbReference type="Proteomes" id="UP001183390">
    <property type="component" value="Unassembled WGS sequence"/>
</dbReference>
<dbReference type="SUPFAM" id="SSF52540">
    <property type="entry name" value="P-loop containing nucleoside triphosphate hydrolases"/>
    <property type="match status" value="1"/>
</dbReference>
<evidence type="ECO:0000256" key="6">
    <source>
        <dbReference type="ARBA" id="ARBA00022777"/>
    </source>
</evidence>
<comment type="similarity">
    <text evidence="2 9">Belongs to the gluconokinase GntK/GntV family.</text>
</comment>
<organism evidence="10 11">
    <name type="scientific">Nocardiopsis lambiniae</name>
    <dbReference type="NCBI Taxonomy" id="3075539"/>
    <lineage>
        <taxon>Bacteria</taxon>
        <taxon>Bacillati</taxon>
        <taxon>Actinomycetota</taxon>
        <taxon>Actinomycetes</taxon>
        <taxon>Streptosporangiales</taxon>
        <taxon>Nocardiopsidaceae</taxon>
        <taxon>Nocardiopsis</taxon>
    </lineage>
</organism>
<comment type="caution">
    <text evidence="10">The sequence shown here is derived from an EMBL/GenBank/DDBJ whole genome shotgun (WGS) entry which is preliminary data.</text>
</comment>
<evidence type="ECO:0000256" key="4">
    <source>
        <dbReference type="ARBA" id="ARBA00022679"/>
    </source>
</evidence>
<dbReference type="EC" id="2.7.1.12" evidence="3 9"/>
<dbReference type="PANTHER" id="PTHR43442:SF3">
    <property type="entry name" value="GLUCONOKINASE-RELATED"/>
    <property type="match status" value="1"/>
</dbReference>
<dbReference type="NCBIfam" id="TIGR01313">
    <property type="entry name" value="therm_gnt_kin"/>
    <property type="match status" value="1"/>
</dbReference>
<sequence length="172" mass="19134">MHFVFMGVSGSGKTTVAERVAHELELPFAEADVFHPRANIEKMAAGVPLTDEDRWPWLRRLSEWVAAHEALGESTVMACSALKRSYRDVLREGAPGVHFLHMHGPSEVIWKRIAARTDHFMPPALLRSQLETLQPLDPDEAGREFDVRLDADALTRESLAWVEAALAAADAI</sequence>
<dbReference type="Gene3D" id="3.40.50.300">
    <property type="entry name" value="P-loop containing nucleotide triphosphate hydrolases"/>
    <property type="match status" value="1"/>
</dbReference>
<dbReference type="EMBL" id="JAVREP010000035">
    <property type="protein sequence ID" value="MDT0332080.1"/>
    <property type="molecule type" value="Genomic_DNA"/>
</dbReference>
<reference evidence="11" key="1">
    <citation type="submission" date="2023-07" db="EMBL/GenBank/DDBJ databases">
        <title>30 novel species of actinomycetes from the DSMZ collection.</title>
        <authorList>
            <person name="Nouioui I."/>
        </authorList>
    </citation>
    <scope>NUCLEOTIDE SEQUENCE [LARGE SCALE GENOMIC DNA]</scope>
    <source>
        <strain evidence="11">DSM 44743</strain>
    </source>
</reference>